<dbReference type="FunFam" id="3.30.430.20:FF:000012">
    <property type="entry name" value="Cysteine-rich receptor-like protein kinase 25"/>
    <property type="match status" value="1"/>
</dbReference>
<sequence>MDLCFLRYSNSNIFSSLSQMPALVMLNTQSITVDVQYNQFVVDSIYNAANLSASAPSGEKKFAAKNVTYTWLQSIYVLVQCTPDLSKYDFNRCLNLTLSYLPFCCNNTIGGRVIFPSCNLRFENSSITTKLPSWQCHHHHYPSQMFPSLHLQAQ</sequence>
<reference evidence="4" key="1">
    <citation type="journal article" date="2023" name="Mol. Ecol. Resour.">
        <title>Chromosome-level genome assembly of a triploid poplar Populus alba 'Berolinensis'.</title>
        <authorList>
            <person name="Chen S."/>
            <person name="Yu Y."/>
            <person name="Wang X."/>
            <person name="Wang S."/>
            <person name="Zhang T."/>
            <person name="Zhou Y."/>
            <person name="He R."/>
            <person name="Meng N."/>
            <person name="Wang Y."/>
            <person name="Liu W."/>
            <person name="Liu Z."/>
            <person name="Liu J."/>
            <person name="Guo Q."/>
            <person name="Huang H."/>
            <person name="Sederoff R.R."/>
            <person name="Wang G."/>
            <person name="Qu G."/>
            <person name="Chen S."/>
        </authorList>
    </citation>
    <scope>NUCLEOTIDE SEQUENCE</scope>
    <source>
        <strain evidence="4">SC-2020</strain>
    </source>
</reference>
<keyword evidence="2" id="KW-0677">Repeat</keyword>
<dbReference type="Pfam" id="PF01657">
    <property type="entry name" value="Stress-antifung"/>
    <property type="match status" value="1"/>
</dbReference>
<protein>
    <recommendedName>
        <fullName evidence="3">Gnk2-homologous domain-containing protein</fullName>
    </recommendedName>
</protein>
<dbReference type="PROSITE" id="PS51473">
    <property type="entry name" value="GNK2"/>
    <property type="match status" value="1"/>
</dbReference>
<dbReference type="EMBL" id="JAQIZT010000011">
    <property type="protein sequence ID" value="KAJ6978772.1"/>
    <property type="molecule type" value="Genomic_DNA"/>
</dbReference>
<evidence type="ECO:0000256" key="2">
    <source>
        <dbReference type="ARBA" id="ARBA00022737"/>
    </source>
</evidence>
<dbReference type="Gene3D" id="3.30.430.20">
    <property type="entry name" value="Gnk2 domain, C-X8-C-X2-C motif"/>
    <property type="match status" value="1"/>
</dbReference>
<dbReference type="InterPro" id="IPR038408">
    <property type="entry name" value="GNK2_sf"/>
</dbReference>
<feature type="domain" description="Gnk2-homologous" evidence="3">
    <location>
        <begin position="19"/>
        <end position="127"/>
    </location>
</feature>
<name>A0AAD6Q4N7_9ROSI</name>
<dbReference type="AlphaFoldDB" id="A0AAD6Q4N7"/>
<comment type="caution">
    <text evidence="4">The sequence shown here is derived from an EMBL/GenBank/DDBJ whole genome shotgun (WGS) entry which is preliminary data.</text>
</comment>
<gene>
    <name evidence="4" type="ORF">NC653_027050</name>
</gene>
<dbReference type="Proteomes" id="UP001164929">
    <property type="component" value="Chromosome 11"/>
</dbReference>
<dbReference type="InterPro" id="IPR002902">
    <property type="entry name" value="GNK2"/>
</dbReference>
<accession>A0AAD6Q4N7</accession>
<evidence type="ECO:0000256" key="1">
    <source>
        <dbReference type="ARBA" id="ARBA00022729"/>
    </source>
</evidence>
<evidence type="ECO:0000313" key="4">
    <source>
        <dbReference type="EMBL" id="KAJ6978772.1"/>
    </source>
</evidence>
<dbReference type="PANTHER" id="PTHR32099">
    <property type="entry name" value="CYSTEINE-RICH REPEAT SECRETORY PROTEIN"/>
    <property type="match status" value="1"/>
</dbReference>
<evidence type="ECO:0000259" key="3">
    <source>
        <dbReference type="PROSITE" id="PS51473"/>
    </source>
</evidence>
<organism evidence="4 5">
    <name type="scientific">Populus alba x Populus x berolinensis</name>
    <dbReference type="NCBI Taxonomy" id="444605"/>
    <lineage>
        <taxon>Eukaryota</taxon>
        <taxon>Viridiplantae</taxon>
        <taxon>Streptophyta</taxon>
        <taxon>Embryophyta</taxon>
        <taxon>Tracheophyta</taxon>
        <taxon>Spermatophyta</taxon>
        <taxon>Magnoliopsida</taxon>
        <taxon>eudicotyledons</taxon>
        <taxon>Gunneridae</taxon>
        <taxon>Pentapetalae</taxon>
        <taxon>rosids</taxon>
        <taxon>fabids</taxon>
        <taxon>Malpighiales</taxon>
        <taxon>Salicaceae</taxon>
        <taxon>Saliceae</taxon>
        <taxon>Populus</taxon>
    </lineage>
</organism>
<dbReference type="CDD" id="cd23509">
    <property type="entry name" value="Gnk2-like"/>
    <property type="match status" value="1"/>
</dbReference>
<keyword evidence="5" id="KW-1185">Reference proteome</keyword>
<evidence type="ECO:0000313" key="5">
    <source>
        <dbReference type="Proteomes" id="UP001164929"/>
    </source>
</evidence>
<dbReference type="PANTHER" id="PTHR32099:SF110">
    <property type="entry name" value="CYSTEINE-RICH RECEPTOR-KINASE-LIKE PROTEIN"/>
    <property type="match status" value="1"/>
</dbReference>
<keyword evidence="1" id="KW-0732">Signal</keyword>
<proteinExistence type="predicted"/>